<comment type="caution">
    <text evidence="1">The sequence shown here is derived from an EMBL/GenBank/DDBJ whole genome shotgun (WGS) entry which is preliminary data.</text>
</comment>
<proteinExistence type="predicted"/>
<accession>A0A6B0GNH7</accession>
<evidence type="ECO:0000313" key="2">
    <source>
        <dbReference type="Proteomes" id="UP000451471"/>
    </source>
</evidence>
<sequence length="46" mass="5224">MHAFWNATDEPVCLLDLSFDQNFDEYLEALFALREATGRDGPAFDA</sequence>
<organism evidence="1 2">
    <name type="scientific">Halomarina oriensis</name>
    <dbReference type="NCBI Taxonomy" id="671145"/>
    <lineage>
        <taxon>Archaea</taxon>
        <taxon>Methanobacteriati</taxon>
        <taxon>Methanobacteriota</taxon>
        <taxon>Stenosarchaea group</taxon>
        <taxon>Halobacteria</taxon>
        <taxon>Halobacteriales</taxon>
        <taxon>Natronomonadaceae</taxon>
        <taxon>Halomarina</taxon>
    </lineage>
</organism>
<gene>
    <name evidence="1" type="ORF">GQS65_17955</name>
</gene>
<name>A0A6B0GNH7_9EURY</name>
<evidence type="ECO:0000313" key="1">
    <source>
        <dbReference type="EMBL" id="MWG36344.1"/>
    </source>
</evidence>
<dbReference type="AlphaFoldDB" id="A0A6B0GNH7"/>
<reference evidence="1 2" key="1">
    <citation type="submission" date="2019-12" db="EMBL/GenBank/DDBJ databases">
        <title>Halocatena pleomorpha gen. nov. sp. nov., an extremely halophilic archaeon of family Halobacteriaceae isolated from saltpan soil.</title>
        <authorList>
            <person name="Pal Y."/>
            <person name="Verma A."/>
            <person name="Krishnamurthi S."/>
            <person name="Kumar P."/>
        </authorList>
    </citation>
    <scope>NUCLEOTIDE SEQUENCE [LARGE SCALE GENOMIC DNA]</scope>
    <source>
        <strain evidence="1 2">JCM 16495</strain>
    </source>
</reference>
<dbReference type="Proteomes" id="UP000451471">
    <property type="component" value="Unassembled WGS sequence"/>
</dbReference>
<keyword evidence="2" id="KW-1185">Reference proteome</keyword>
<dbReference type="EMBL" id="WSZK01000034">
    <property type="protein sequence ID" value="MWG36344.1"/>
    <property type="molecule type" value="Genomic_DNA"/>
</dbReference>
<protein>
    <submittedName>
        <fullName evidence="1">Uncharacterized protein</fullName>
    </submittedName>
</protein>
<dbReference type="RefSeq" id="WP_158206003.1">
    <property type="nucleotide sequence ID" value="NZ_WSZK01000034.1"/>
</dbReference>